<proteinExistence type="predicted"/>
<dbReference type="AlphaFoldDB" id="A0A2Z2MCP0"/>
<dbReference type="RefSeq" id="WP_157727225.1">
    <property type="nucleotide sequence ID" value="NZ_CP014862.1"/>
</dbReference>
<dbReference type="EMBL" id="CP014862">
    <property type="protein sequence ID" value="ASJ03303.1"/>
    <property type="molecule type" value="Genomic_DNA"/>
</dbReference>
<reference evidence="1 2" key="1">
    <citation type="submission" date="2016-03" db="EMBL/GenBank/DDBJ databases">
        <title>Complete genome sequence of Thermococcus profundus strain DT5432.</title>
        <authorList>
            <person name="Oger P.M."/>
        </authorList>
    </citation>
    <scope>NUCLEOTIDE SEQUENCE [LARGE SCALE GENOMIC DNA]</scope>
    <source>
        <strain evidence="1 2">DT 5432</strain>
    </source>
</reference>
<sequence>MEGLDFVGFGEAFSPFFYLEGFNEPAVREDNHAVLRCFQVVMKSFADSLNELSECLPPFNGGFIIYRVAQNITK</sequence>
<gene>
    <name evidence="1" type="ORF">A3L09_08560</name>
</gene>
<dbReference type="GeneID" id="43371914"/>
<evidence type="ECO:0000313" key="1">
    <source>
        <dbReference type="EMBL" id="ASJ03303.1"/>
    </source>
</evidence>
<dbReference type="KEGG" id="tprf:A3L09_08560"/>
<accession>A0A2Z2MCP0</accession>
<organism evidence="1 2">
    <name type="scientific">Thermococcus profundus</name>
    <dbReference type="NCBI Taxonomy" id="49899"/>
    <lineage>
        <taxon>Archaea</taxon>
        <taxon>Methanobacteriati</taxon>
        <taxon>Methanobacteriota</taxon>
        <taxon>Thermococci</taxon>
        <taxon>Thermococcales</taxon>
        <taxon>Thermococcaceae</taxon>
        <taxon>Thermococcus</taxon>
    </lineage>
</organism>
<protein>
    <submittedName>
        <fullName evidence="1">Uncharacterized protein</fullName>
    </submittedName>
</protein>
<keyword evidence="2" id="KW-1185">Reference proteome</keyword>
<dbReference type="Proteomes" id="UP000250179">
    <property type="component" value="Chromosome"/>
</dbReference>
<name>A0A2Z2MCP0_THEPR</name>
<evidence type="ECO:0000313" key="2">
    <source>
        <dbReference type="Proteomes" id="UP000250179"/>
    </source>
</evidence>